<dbReference type="PROSITE" id="PS51397">
    <property type="entry name" value="WLM"/>
    <property type="match status" value="1"/>
</dbReference>
<feature type="region of interest" description="Disordered" evidence="1">
    <location>
        <begin position="133"/>
        <end position="154"/>
    </location>
</feature>
<accession>A0A8I2YT01</accession>
<keyword evidence="2" id="KW-0732">Signal</keyword>
<dbReference type="Proteomes" id="UP000683000">
    <property type="component" value="Unassembled WGS sequence"/>
</dbReference>
<feature type="domain" description="WLM" evidence="3">
    <location>
        <begin position="1"/>
        <end position="166"/>
    </location>
</feature>
<keyword evidence="5" id="KW-1185">Reference proteome</keyword>
<feature type="signal peptide" evidence="2">
    <location>
        <begin position="1"/>
        <end position="24"/>
    </location>
</feature>
<proteinExistence type="predicted"/>
<gene>
    <name evidence="4" type="ORF">JVT61DRAFT_13049</name>
</gene>
<feature type="compositionally biased region" description="Basic residues" evidence="1">
    <location>
        <begin position="90"/>
        <end position="101"/>
    </location>
</feature>
<evidence type="ECO:0000256" key="2">
    <source>
        <dbReference type="SAM" id="SignalP"/>
    </source>
</evidence>
<feature type="compositionally biased region" description="Polar residues" evidence="1">
    <location>
        <begin position="171"/>
        <end position="180"/>
    </location>
</feature>
<dbReference type="GO" id="GO:0008237">
    <property type="term" value="F:metallopeptidase activity"/>
    <property type="evidence" value="ECO:0007669"/>
    <property type="project" value="TreeGrafter"/>
</dbReference>
<evidence type="ECO:0000259" key="3">
    <source>
        <dbReference type="PROSITE" id="PS51397"/>
    </source>
</evidence>
<feature type="chain" id="PRO_5034153648" evidence="2">
    <location>
        <begin position="25"/>
        <end position="351"/>
    </location>
</feature>
<dbReference type="PANTHER" id="PTHR46622">
    <property type="entry name" value="DNA-DEPENDENT METALLOPROTEASE WSS1"/>
    <property type="match status" value="1"/>
</dbReference>
<evidence type="ECO:0000313" key="4">
    <source>
        <dbReference type="EMBL" id="KAG6378774.1"/>
    </source>
</evidence>
<dbReference type="InterPro" id="IPR053000">
    <property type="entry name" value="WSS1-like_metalloprotease"/>
</dbReference>
<dbReference type="AlphaFoldDB" id="A0A8I2YT01"/>
<dbReference type="EMBL" id="JAGFBS010000006">
    <property type="protein sequence ID" value="KAG6378774.1"/>
    <property type="molecule type" value="Genomic_DNA"/>
</dbReference>
<evidence type="ECO:0000256" key="1">
    <source>
        <dbReference type="SAM" id="MobiDB-lite"/>
    </source>
</evidence>
<feature type="compositionally biased region" description="Acidic residues" evidence="1">
    <location>
        <begin position="184"/>
        <end position="197"/>
    </location>
</feature>
<evidence type="ECO:0000313" key="5">
    <source>
        <dbReference type="Proteomes" id="UP000683000"/>
    </source>
</evidence>
<protein>
    <submittedName>
        <fullName evidence="4">WLM-domain-containing protein</fullName>
    </submittedName>
</protein>
<feature type="region of interest" description="Disordered" evidence="1">
    <location>
        <begin position="166"/>
        <end position="200"/>
    </location>
</feature>
<comment type="caution">
    <text evidence="4">The sequence shown here is derived from an EMBL/GenBank/DDBJ whole genome shotgun (WGS) entry which is preliminary data.</text>
</comment>
<dbReference type="InterPro" id="IPR013536">
    <property type="entry name" value="WLM_dom"/>
</dbReference>
<organism evidence="4 5">
    <name type="scientific">Boletus reticuloceps</name>
    <dbReference type="NCBI Taxonomy" id="495285"/>
    <lineage>
        <taxon>Eukaryota</taxon>
        <taxon>Fungi</taxon>
        <taxon>Dikarya</taxon>
        <taxon>Basidiomycota</taxon>
        <taxon>Agaricomycotina</taxon>
        <taxon>Agaricomycetes</taxon>
        <taxon>Agaricomycetidae</taxon>
        <taxon>Boletales</taxon>
        <taxon>Boletineae</taxon>
        <taxon>Boletaceae</taxon>
        <taxon>Boletoideae</taxon>
        <taxon>Boletus</taxon>
    </lineage>
</organism>
<reference evidence="4" key="1">
    <citation type="submission" date="2021-03" db="EMBL/GenBank/DDBJ databases">
        <title>Evolutionary innovations through gain and loss of genes in the ectomycorrhizal Boletales.</title>
        <authorList>
            <person name="Wu G."/>
            <person name="Miyauchi S."/>
            <person name="Morin E."/>
            <person name="Yang Z.-L."/>
            <person name="Xu J."/>
            <person name="Martin F.M."/>
        </authorList>
    </citation>
    <scope>NUCLEOTIDE SEQUENCE</scope>
    <source>
        <strain evidence="4">BR01</strain>
    </source>
</reference>
<dbReference type="GO" id="GO:0005634">
    <property type="term" value="C:nucleus"/>
    <property type="evidence" value="ECO:0007669"/>
    <property type="project" value="TreeGrafter"/>
</dbReference>
<dbReference type="PANTHER" id="PTHR46622:SF1">
    <property type="entry name" value="DNA-DEPENDENT METALLOPROTEASE WSS1"/>
    <property type="match status" value="1"/>
</dbReference>
<feature type="region of interest" description="Disordered" evidence="1">
    <location>
        <begin position="250"/>
        <end position="282"/>
    </location>
</feature>
<dbReference type="GO" id="GO:0006281">
    <property type="term" value="P:DNA repair"/>
    <property type="evidence" value="ECO:0007669"/>
    <property type="project" value="TreeGrafter"/>
</dbReference>
<name>A0A8I2YT01_9AGAM</name>
<feature type="region of interest" description="Disordered" evidence="1">
    <location>
        <begin position="88"/>
        <end position="121"/>
    </location>
</feature>
<sequence>MRYFAVNLAPIVASLIFCCQLAHIKHMDHGSAFQALWRQLQQEVRALQDREYYGDGYWSSGIRLADSAKMAGQGIAVGELPEYMCGGAHSRARPVSRRSRKPANLQTSKKRKAGSRVKSNAFNSIGKALNEDLEGESKTHGVGFRKKAGSGRAREERALAAEQRMQALQGKATSTSNLPISSAVEDEPESECEERDSETDYDRRRALLEVIEEKDLDALKATILDSTQVFLLPSVGSSGNCGDACDVEDPRESASGGFGQTKTSLGAETSTRPRKKRKTSQSKLIFTPYSTPAVTDSEATKQTRRHVGLCRLYTEVDPSFASTNEPNHLACSACSTPRGETRWIVDNWSPL</sequence>
<dbReference type="OrthoDB" id="447842at2759"/>
<feature type="compositionally biased region" description="Polar residues" evidence="1">
    <location>
        <begin position="260"/>
        <end position="270"/>
    </location>
</feature>